<dbReference type="AlphaFoldDB" id="A0AAV7A819"/>
<proteinExistence type="predicted"/>
<dbReference type="EMBL" id="WNYA01000008">
    <property type="protein sequence ID" value="KAG8557516.1"/>
    <property type="molecule type" value="Genomic_DNA"/>
</dbReference>
<gene>
    <name evidence="1" type="ORF">GDO81_016649</name>
</gene>
<dbReference type="Proteomes" id="UP000824782">
    <property type="component" value="Unassembled WGS sequence"/>
</dbReference>
<name>A0AAV7A819_ENGPU</name>
<reference evidence="1" key="1">
    <citation type="thesis" date="2020" institute="ProQuest LLC" country="789 East Eisenhower Parkway, Ann Arbor, MI, USA">
        <title>Comparative Genomics and Chromosome Evolution.</title>
        <authorList>
            <person name="Mudd A.B."/>
        </authorList>
    </citation>
    <scope>NUCLEOTIDE SEQUENCE</scope>
    <source>
        <strain evidence="1">237g6f4</strain>
        <tissue evidence="1">Blood</tissue>
    </source>
</reference>
<evidence type="ECO:0000313" key="1">
    <source>
        <dbReference type="EMBL" id="KAG8557516.1"/>
    </source>
</evidence>
<protein>
    <submittedName>
        <fullName evidence="1">Uncharacterized protein</fullName>
    </submittedName>
</protein>
<accession>A0AAV7A819</accession>
<keyword evidence="2" id="KW-1185">Reference proteome</keyword>
<evidence type="ECO:0000313" key="2">
    <source>
        <dbReference type="Proteomes" id="UP000824782"/>
    </source>
</evidence>
<organism evidence="1 2">
    <name type="scientific">Engystomops pustulosus</name>
    <name type="common">Tungara frog</name>
    <name type="synonym">Physalaemus pustulosus</name>
    <dbReference type="NCBI Taxonomy" id="76066"/>
    <lineage>
        <taxon>Eukaryota</taxon>
        <taxon>Metazoa</taxon>
        <taxon>Chordata</taxon>
        <taxon>Craniata</taxon>
        <taxon>Vertebrata</taxon>
        <taxon>Euteleostomi</taxon>
        <taxon>Amphibia</taxon>
        <taxon>Batrachia</taxon>
        <taxon>Anura</taxon>
        <taxon>Neobatrachia</taxon>
        <taxon>Hyloidea</taxon>
        <taxon>Leptodactylidae</taxon>
        <taxon>Leiuperinae</taxon>
        <taxon>Engystomops</taxon>
    </lineage>
</organism>
<comment type="caution">
    <text evidence="1">The sequence shown here is derived from an EMBL/GenBank/DDBJ whole genome shotgun (WGS) entry which is preliminary data.</text>
</comment>
<sequence length="102" mass="11838">MKNADLLQLSSGRLFISHKNCRPLLICHRGCKTLSLPRTRRRSLSQVCSAHEERRTGPDELCRLSTCSRDCFYAQNTSPVQSQSYRSYIDYSWTLTIYVTFI</sequence>